<dbReference type="PANTHER" id="PTHR30146">
    <property type="entry name" value="LACI-RELATED TRANSCRIPTIONAL REPRESSOR"/>
    <property type="match status" value="1"/>
</dbReference>
<dbReference type="InterPro" id="IPR000843">
    <property type="entry name" value="HTH_LacI"/>
</dbReference>
<dbReference type="PANTHER" id="PTHR30146:SF144">
    <property type="entry name" value="LACI-FAMILY TRANSCRIPTION REGULATOR"/>
    <property type="match status" value="1"/>
</dbReference>
<dbReference type="PROSITE" id="PS50943">
    <property type="entry name" value="HTH_CROC1"/>
    <property type="match status" value="1"/>
</dbReference>
<dbReference type="Pfam" id="PF13407">
    <property type="entry name" value="Peripla_BP_4"/>
    <property type="match status" value="1"/>
</dbReference>
<dbReference type="InterPro" id="IPR010982">
    <property type="entry name" value="Lambda_DNA-bd_dom_sf"/>
</dbReference>
<gene>
    <name evidence="6" type="ORF">SAMN04488514_101436</name>
</gene>
<dbReference type="STRING" id="192904.SAMN04488514_101436"/>
<feature type="domain" description="HTH cro/C1-type" evidence="5">
    <location>
        <begin position="3"/>
        <end position="50"/>
    </location>
</feature>
<keyword evidence="3" id="KW-0804">Transcription</keyword>
<evidence type="ECO:0000259" key="5">
    <source>
        <dbReference type="PROSITE" id="PS50943"/>
    </source>
</evidence>
<dbReference type="Pfam" id="PF00356">
    <property type="entry name" value="LacI"/>
    <property type="match status" value="1"/>
</dbReference>
<dbReference type="GO" id="GO:0000976">
    <property type="term" value="F:transcription cis-regulatory region binding"/>
    <property type="evidence" value="ECO:0007669"/>
    <property type="project" value="TreeGrafter"/>
</dbReference>
<sequence>MIKKKYTIKDIARLADVSKGTVDRVLHGRGKVSKKALEQVNQVLEAIDYQPNPIARTLKNNKIYRICVLIPDQTVDPYWNPAHEGIKDAENEFKAFGVLIQKYIYDPLERSSFLEESQKALESAPDVLLMAPLYRQESLEILQNCKAKNVLVVFFNNYIDALNSEFFIGQDLHQSGRVAANLIDKLTSTDDTVAVIHIDKEPHMQMKENGFKEYFEERKKNPQRIITANFNSDSTTKFEKDIAEFLKVQGNIAAVFITNSKSYRLLEVAESNNSSFVTIGYDLLEENINCLVQGKINFLIHQKPRRQAYLGVSYVAEYFLFDKKIPCKMLLPIDIISSENFKYYLD</sequence>
<organism evidence="6 7">
    <name type="scientific">Kriegella aquimaris</name>
    <dbReference type="NCBI Taxonomy" id="192904"/>
    <lineage>
        <taxon>Bacteria</taxon>
        <taxon>Pseudomonadati</taxon>
        <taxon>Bacteroidota</taxon>
        <taxon>Flavobacteriia</taxon>
        <taxon>Flavobacteriales</taxon>
        <taxon>Flavobacteriaceae</taxon>
        <taxon>Kriegella</taxon>
    </lineage>
</organism>
<feature type="domain" description="HTH lacI-type" evidence="4">
    <location>
        <begin position="6"/>
        <end position="60"/>
    </location>
</feature>
<dbReference type="Gene3D" id="1.10.260.40">
    <property type="entry name" value="lambda repressor-like DNA-binding domains"/>
    <property type="match status" value="1"/>
</dbReference>
<dbReference type="Proteomes" id="UP000199440">
    <property type="component" value="Unassembled WGS sequence"/>
</dbReference>
<evidence type="ECO:0000259" key="4">
    <source>
        <dbReference type="PROSITE" id="PS50932"/>
    </source>
</evidence>
<evidence type="ECO:0000256" key="2">
    <source>
        <dbReference type="ARBA" id="ARBA00023125"/>
    </source>
</evidence>
<dbReference type="EMBL" id="FNGV01000001">
    <property type="protein sequence ID" value="SDL33361.1"/>
    <property type="molecule type" value="Genomic_DNA"/>
</dbReference>
<dbReference type="CDD" id="cd01392">
    <property type="entry name" value="HTH_LacI"/>
    <property type="match status" value="1"/>
</dbReference>
<evidence type="ECO:0000256" key="3">
    <source>
        <dbReference type="ARBA" id="ARBA00023163"/>
    </source>
</evidence>
<evidence type="ECO:0000313" key="7">
    <source>
        <dbReference type="Proteomes" id="UP000199440"/>
    </source>
</evidence>
<dbReference type="InterPro" id="IPR028082">
    <property type="entry name" value="Peripla_BP_I"/>
</dbReference>
<evidence type="ECO:0000313" key="6">
    <source>
        <dbReference type="EMBL" id="SDL33361.1"/>
    </source>
</evidence>
<dbReference type="RefSeq" id="WP_245731246.1">
    <property type="nucleotide sequence ID" value="NZ_FNGV01000001.1"/>
</dbReference>
<keyword evidence="7" id="KW-1185">Reference proteome</keyword>
<accession>A0A1G9J7N6</accession>
<dbReference type="AlphaFoldDB" id="A0A1G9J7N6"/>
<reference evidence="6 7" key="1">
    <citation type="submission" date="2016-10" db="EMBL/GenBank/DDBJ databases">
        <authorList>
            <person name="de Groot N.N."/>
        </authorList>
    </citation>
    <scope>NUCLEOTIDE SEQUENCE [LARGE SCALE GENOMIC DNA]</scope>
    <source>
        <strain evidence="6 7">DSM 19886</strain>
    </source>
</reference>
<dbReference type="InterPro" id="IPR001387">
    <property type="entry name" value="Cro/C1-type_HTH"/>
</dbReference>
<evidence type="ECO:0000256" key="1">
    <source>
        <dbReference type="ARBA" id="ARBA00023015"/>
    </source>
</evidence>
<proteinExistence type="predicted"/>
<dbReference type="PROSITE" id="PS00356">
    <property type="entry name" value="HTH_LACI_1"/>
    <property type="match status" value="1"/>
</dbReference>
<keyword evidence="2" id="KW-0238">DNA-binding</keyword>
<dbReference type="SUPFAM" id="SSF47413">
    <property type="entry name" value="lambda repressor-like DNA-binding domains"/>
    <property type="match status" value="1"/>
</dbReference>
<dbReference type="Gene3D" id="3.40.50.2300">
    <property type="match status" value="2"/>
</dbReference>
<keyword evidence="1" id="KW-0805">Transcription regulation</keyword>
<dbReference type="GO" id="GO:0003700">
    <property type="term" value="F:DNA-binding transcription factor activity"/>
    <property type="evidence" value="ECO:0007669"/>
    <property type="project" value="TreeGrafter"/>
</dbReference>
<dbReference type="SUPFAM" id="SSF53822">
    <property type="entry name" value="Periplasmic binding protein-like I"/>
    <property type="match status" value="1"/>
</dbReference>
<dbReference type="PROSITE" id="PS50932">
    <property type="entry name" value="HTH_LACI_2"/>
    <property type="match status" value="1"/>
</dbReference>
<dbReference type="SMART" id="SM00354">
    <property type="entry name" value="HTH_LACI"/>
    <property type="match status" value="1"/>
</dbReference>
<name>A0A1G9J7N6_9FLAO</name>
<dbReference type="InterPro" id="IPR025997">
    <property type="entry name" value="SBP_2_dom"/>
</dbReference>
<protein>
    <submittedName>
        <fullName evidence="6">Transcriptional regulator, LacI family</fullName>
    </submittedName>
</protein>